<organism evidence="1 2">
    <name type="scientific">Aeribacillus pallidus</name>
    <dbReference type="NCBI Taxonomy" id="33936"/>
    <lineage>
        <taxon>Bacteria</taxon>
        <taxon>Bacillati</taxon>
        <taxon>Bacillota</taxon>
        <taxon>Bacilli</taxon>
        <taxon>Bacillales</taxon>
        <taxon>Bacillaceae</taxon>
        <taxon>Aeribacillus</taxon>
    </lineage>
</organism>
<keyword evidence="2" id="KW-1185">Reference proteome</keyword>
<evidence type="ECO:0000313" key="1">
    <source>
        <dbReference type="EMBL" id="KZN96462.1"/>
    </source>
</evidence>
<dbReference type="AlphaFoldDB" id="A0A165XVY9"/>
<evidence type="ECO:0000313" key="2">
    <source>
        <dbReference type="Proteomes" id="UP000076476"/>
    </source>
</evidence>
<dbReference type="OrthoDB" id="2919459at2"/>
<dbReference type="RefSeq" id="WP_063387854.1">
    <property type="nucleotide sequence ID" value="NZ_LVHY01000103.1"/>
</dbReference>
<sequence>MQAQYVGEAVGRLLEDEEISGVQLAWDLNISEQLVSHYKNNRRKMQPDIAEHSIRKLDNPFYIMEILHKFSDHCSPPVFRGKSVEEHRLAFEEVTITEAYEAIKTLEEVSLVKSPTLVTPEERQRIKDTIGELLDVEAWAKNLAAILCAEYQISWKEAYKSRIPTWKAKGWME</sequence>
<protein>
    <submittedName>
        <fullName evidence="1">Transcriptional regulator</fullName>
    </submittedName>
</protein>
<dbReference type="STRING" id="33936.AZI98_08495"/>
<accession>A0A165XVY9</accession>
<accession>A0A163ZG04</accession>
<proteinExistence type="predicted"/>
<gene>
    <name evidence="1" type="ORF">AZI98_08495</name>
</gene>
<comment type="caution">
    <text evidence="1">The sequence shown here is derived from an EMBL/GenBank/DDBJ whole genome shotgun (WGS) entry which is preliminary data.</text>
</comment>
<dbReference type="Proteomes" id="UP000076476">
    <property type="component" value="Unassembled WGS sequence"/>
</dbReference>
<reference evidence="1 2" key="1">
    <citation type="submission" date="2016-04" db="EMBL/GenBank/DDBJ databases">
        <title>Draft genome sequence of Aeribacillus pallidus 8m3 from petroleum reservoir.</title>
        <authorList>
            <person name="Poltaraus A.B."/>
            <person name="Nazina T.N."/>
            <person name="Tourova T.P."/>
            <person name="Malakho S.M."/>
            <person name="Korshunova A.V."/>
            <person name="Sokolova D.S."/>
        </authorList>
    </citation>
    <scope>NUCLEOTIDE SEQUENCE [LARGE SCALE GENOMIC DNA]</scope>
    <source>
        <strain evidence="1 2">8m3</strain>
    </source>
</reference>
<name>A0A165XVY9_9BACI</name>
<dbReference type="EMBL" id="LWBR01000022">
    <property type="protein sequence ID" value="KZN96462.1"/>
    <property type="molecule type" value="Genomic_DNA"/>
</dbReference>